<dbReference type="InterPro" id="IPR050738">
    <property type="entry name" value="Sulfatase"/>
</dbReference>
<evidence type="ECO:0000256" key="1">
    <source>
        <dbReference type="ARBA" id="ARBA00008779"/>
    </source>
</evidence>
<dbReference type="SUPFAM" id="SSF53649">
    <property type="entry name" value="Alkaline phosphatase-like"/>
    <property type="match status" value="1"/>
</dbReference>
<evidence type="ECO:0000313" key="9">
    <source>
        <dbReference type="EMBL" id="MBM6660349.1"/>
    </source>
</evidence>
<dbReference type="InterPro" id="IPR000917">
    <property type="entry name" value="Sulfatase_N"/>
</dbReference>
<keyword evidence="7" id="KW-0732">Signal</keyword>
<protein>
    <submittedName>
        <fullName evidence="9">Sulfatase-like hydrolase/transferase</fullName>
    </submittedName>
</protein>
<proteinExistence type="inferred from homology"/>
<comment type="similarity">
    <text evidence="1">Belongs to the sulfatase family.</text>
</comment>
<evidence type="ECO:0000313" key="10">
    <source>
        <dbReference type="Proteomes" id="UP000764045"/>
    </source>
</evidence>
<keyword evidence="4" id="KW-0106">Calcium</keyword>
<dbReference type="GO" id="GO:0004065">
    <property type="term" value="F:arylsulfatase activity"/>
    <property type="evidence" value="ECO:0007669"/>
    <property type="project" value="TreeGrafter"/>
</dbReference>
<keyword evidence="3 9" id="KW-0378">Hydrolase</keyword>
<sequence length="478" mass="53059">MRKRWTRIGGAFAAIGIISATEAQAADGQAKATPDRPNIIFILADDLGYGDLSCYGSRFVKTPNIDNLARTGTSFTQSYAGSGISSPSRCALMTGKNTGKTTIRDNQCTAGGIRGVKVSPAGDTTYIRRANLLPSDTTVATVLSAAGYRTCLVNKWHLDGYDPMAAPNHRGFHEFYGWTISTVESNSPYYYPYYRFHGDSLIHIDANAHDAHVRHNTDISTDDALAFIDRNRERPFFLYLAYDAPHEPYVIDDTSWYDDRSDWTMNTKRYASLITHMDKAIGRLLSHLDSIGLRENTMVIFASDNGAAVQAPLKELGCNAGFNGRKGMLYEGGIRVPFIVNQPGKVPVQKLDNIIYFPDVMPTLAALAGGEASLPQGIDGMNILPLFYGRQVDTDNRLLYWEFPGKQRAARRGDWKCVTVKKNKPLELYNLKDDPGERHNLAAEHPDMVERFDREMKAMHHPSPNWPLEGETLPAGGL</sequence>
<evidence type="ECO:0000256" key="7">
    <source>
        <dbReference type="SAM" id="SignalP"/>
    </source>
</evidence>
<dbReference type="Proteomes" id="UP000764045">
    <property type="component" value="Unassembled WGS sequence"/>
</dbReference>
<dbReference type="Pfam" id="PF00884">
    <property type="entry name" value="Sulfatase"/>
    <property type="match status" value="1"/>
</dbReference>
<name>A0A938WJK2_9BACT</name>
<reference evidence="9 10" key="1">
    <citation type="journal article" date="2021" name="Sci. Rep.">
        <title>The distribution of antibiotic resistance genes in chicken gut microbiota commensals.</title>
        <authorList>
            <person name="Juricova H."/>
            <person name="Matiasovicova J."/>
            <person name="Kubasova T."/>
            <person name="Cejkova D."/>
            <person name="Rychlik I."/>
        </authorList>
    </citation>
    <scope>NUCLEOTIDE SEQUENCE [LARGE SCALE GENOMIC DNA]</scope>
    <source>
        <strain evidence="9 10">An819</strain>
    </source>
</reference>
<dbReference type="EMBL" id="JACJJL010000001">
    <property type="protein sequence ID" value="MBM6660349.1"/>
    <property type="molecule type" value="Genomic_DNA"/>
</dbReference>
<keyword evidence="2" id="KW-0479">Metal-binding</keyword>
<dbReference type="InterPro" id="IPR017850">
    <property type="entry name" value="Alkaline_phosphatase_core_sf"/>
</dbReference>
<feature type="region of interest" description="Disordered" evidence="6">
    <location>
        <begin position="459"/>
        <end position="478"/>
    </location>
</feature>
<evidence type="ECO:0000256" key="5">
    <source>
        <dbReference type="PIRSR" id="PIRSR600917-52"/>
    </source>
</evidence>
<dbReference type="PANTHER" id="PTHR42693:SF53">
    <property type="entry name" value="ENDO-4-O-SULFATASE"/>
    <property type="match status" value="1"/>
</dbReference>
<dbReference type="RefSeq" id="WP_205107020.1">
    <property type="nucleotide sequence ID" value="NZ_CAWUJD010000001.1"/>
</dbReference>
<feature type="chain" id="PRO_5037979970" evidence="7">
    <location>
        <begin position="26"/>
        <end position="478"/>
    </location>
</feature>
<evidence type="ECO:0000259" key="8">
    <source>
        <dbReference type="Pfam" id="PF00884"/>
    </source>
</evidence>
<comment type="caution">
    <text evidence="9">The sequence shown here is derived from an EMBL/GenBank/DDBJ whole genome shotgun (WGS) entry which is preliminary data.</text>
</comment>
<dbReference type="Gene3D" id="3.30.1120.10">
    <property type="match status" value="1"/>
</dbReference>
<keyword evidence="10" id="KW-1185">Reference proteome</keyword>
<accession>A0A938WJK2</accession>
<dbReference type="AlphaFoldDB" id="A0A938WJK2"/>
<evidence type="ECO:0000256" key="3">
    <source>
        <dbReference type="ARBA" id="ARBA00022801"/>
    </source>
</evidence>
<evidence type="ECO:0000256" key="2">
    <source>
        <dbReference type="ARBA" id="ARBA00022723"/>
    </source>
</evidence>
<dbReference type="InterPro" id="IPR024607">
    <property type="entry name" value="Sulfatase_CS"/>
</dbReference>
<dbReference type="PROSITE" id="PS00523">
    <property type="entry name" value="SULFATASE_1"/>
    <property type="match status" value="1"/>
</dbReference>
<evidence type="ECO:0000256" key="4">
    <source>
        <dbReference type="ARBA" id="ARBA00022837"/>
    </source>
</evidence>
<dbReference type="GO" id="GO:0046872">
    <property type="term" value="F:metal ion binding"/>
    <property type="evidence" value="ECO:0007669"/>
    <property type="project" value="UniProtKB-KW"/>
</dbReference>
<comment type="PTM">
    <text evidence="5">The conversion to 3-oxoalanine (also known as C-formylglycine, FGly), of a serine or cysteine residue in prokaryotes and of a cysteine residue in eukaryotes, is critical for catalytic activity.</text>
</comment>
<evidence type="ECO:0000256" key="6">
    <source>
        <dbReference type="SAM" id="MobiDB-lite"/>
    </source>
</evidence>
<feature type="signal peptide" evidence="7">
    <location>
        <begin position="1"/>
        <end position="25"/>
    </location>
</feature>
<organism evidence="9 10">
    <name type="scientific">Marseilla massiliensis</name>
    <dbReference type="NCBI Taxonomy" id="1841864"/>
    <lineage>
        <taxon>Bacteria</taxon>
        <taxon>Pseudomonadati</taxon>
        <taxon>Bacteroidota</taxon>
        <taxon>Bacteroidia</taxon>
        <taxon>Bacteroidales</taxon>
        <taxon>Prevotellaceae</taxon>
        <taxon>Marseilla</taxon>
    </lineage>
</organism>
<feature type="domain" description="Sulfatase N-terminal" evidence="8">
    <location>
        <begin position="37"/>
        <end position="369"/>
    </location>
</feature>
<feature type="modified residue" description="3-oxoalanine (Ser)" evidence="5">
    <location>
        <position position="85"/>
    </location>
</feature>
<gene>
    <name evidence="9" type="ORF">H6B30_01020</name>
</gene>
<dbReference type="PANTHER" id="PTHR42693">
    <property type="entry name" value="ARYLSULFATASE FAMILY MEMBER"/>
    <property type="match status" value="1"/>
</dbReference>
<dbReference type="Gene3D" id="3.40.720.10">
    <property type="entry name" value="Alkaline Phosphatase, subunit A"/>
    <property type="match status" value="1"/>
</dbReference>